<keyword evidence="3" id="KW-0813">Transport</keyword>
<evidence type="ECO:0000256" key="5">
    <source>
        <dbReference type="ARBA" id="ARBA00049629"/>
    </source>
</evidence>
<evidence type="ECO:0000256" key="4">
    <source>
        <dbReference type="ARBA" id="ARBA00022729"/>
    </source>
</evidence>
<feature type="compositionally biased region" description="Low complexity" evidence="7">
    <location>
        <begin position="174"/>
        <end position="189"/>
    </location>
</feature>
<evidence type="ECO:0000313" key="10">
    <source>
        <dbReference type="Proteomes" id="UP001524473"/>
    </source>
</evidence>
<dbReference type="PANTHER" id="PTHR43649">
    <property type="entry name" value="ARABINOSE-BINDING PROTEIN-RELATED"/>
    <property type="match status" value="1"/>
</dbReference>
<dbReference type="Pfam" id="PF01547">
    <property type="entry name" value="SBP_bac_1"/>
    <property type="match status" value="1"/>
</dbReference>
<evidence type="ECO:0000256" key="8">
    <source>
        <dbReference type="SAM" id="SignalP"/>
    </source>
</evidence>
<dbReference type="GeneID" id="90532550"/>
<dbReference type="InterPro" id="IPR006059">
    <property type="entry name" value="SBP"/>
</dbReference>
<name>A0ABT1RY62_9FIRM</name>
<dbReference type="Proteomes" id="UP001524473">
    <property type="component" value="Unassembled WGS sequence"/>
</dbReference>
<dbReference type="SUPFAM" id="SSF53850">
    <property type="entry name" value="Periplasmic binding protein-like II"/>
    <property type="match status" value="1"/>
</dbReference>
<dbReference type="PROSITE" id="PS51257">
    <property type="entry name" value="PROKAR_LIPOPROTEIN"/>
    <property type="match status" value="1"/>
</dbReference>
<dbReference type="InterPro" id="IPR050490">
    <property type="entry name" value="Bact_solute-bd_prot1"/>
</dbReference>
<feature type="region of interest" description="Disordered" evidence="7">
    <location>
        <begin position="154"/>
        <end position="189"/>
    </location>
</feature>
<evidence type="ECO:0000256" key="7">
    <source>
        <dbReference type="SAM" id="MobiDB-lite"/>
    </source>
</evidence>
<keyword evidence="4 8" id="KW-0732">Signal</keyword>
<dbReference type="Gene3D" id="3.40.190.10">
    <property type="entry name" value="Periplasmic binding protein-like II"/>
    <property type="match status" value="1"/>
</dbReference>
<feature type="chain" id="PRO_5046231607" description="Probable sugar-binding periplasmic protein" evidence="8">
    <location>
        <begin position="28"/>
        <end position="809"/>
    </location>
</feature>
<gene>
    <name evidence="9" type="ORF">NE695_06590</name>
</gene>
<evidence type="ECO:0000313" key="9">
    <source>
        <dbReference type="EMBL" id="MCQ4839584.1"/>
    </source>
</evidence>
<comment type="function">
    <text evidence="5">Part of a binding-protein-dependent transport system for a sugar.</text>
</comment>
<accession>A0ABT1RY62</accession>
<dbReference type="EMBL" id="JANFZH010000011">
    <property type="protein sequence ID" value="MCQ4839584.1"/>
    <property type="molecule type" value="Genomic_DNA"/>
</dbReference>
<proteinExistence type="inferred from homology"/>
<sequence length="809" mass="87549">MRPKLKRYGTKLISLFLSSALLLSAVACSTGGDSSLSDIPSNSSAKGRYVEEEFSLPGGDGNIPLSLDQTGDKLRLTSSEGIFDSSDNGKTWEKVAFEAEAPETFSSPAAWGTDGSAVFTTSDDSGKSRYWLMDKSRKKRELVLNLPENETFTDGVLLSGSDDKSGAPEDSSEDSASSAAETSVASGSSAVPENSIQKFSFLHDGSLLGLDQNGVLYHIDPETGSFLHTLEATGTYNQYIDFVLTTDTLLVRSYDGVDLFHLTDWTLKERDSVLEDFLNSSRQSTGNPEATVQTNVSSSGNVFLTGDILLFSDRQDDSIYLCSQNGVYRHILGGSSIEQVINGALNTLSDPTFHVQKILKLSDDSFTLLGWNETDESHKLLNYLYDPNMSAVPEKELKAYAFSDSTELRQAIAMYQKANPDIYINLELALSGSDAMTVSDALRTLNTNIMAGKGPDVIFLDGMPVQNYLQKGLLTEIGDLVKEVEDSDGLFENILSAYKTDEGYYAVPTRFVLPILDADKESLSSVHDLASLADAVDKLRKEHPDQKSVTGLTDAASLLKALYPANSPAWFQTDGTLKQDALSEFLQQAKRIFDTNLPDEDGGDPQDGLGYASVSFGKNGMAMGTELTSGNSLISLENFSSIGGLPSLVSVNDKMQNYGYAPQPGQAGNVFLPAGVVGINAKSSQQEEAKTFVKFLLSSEVQAIDQGLGMPVNKKTFEQLCQVKDSSLGGIAVISSDSSYSINLTFRKPTEEEYDALRETVEGLEIPATQDTIILDAVLQSGQAYLEGKLELNDAVQEILKKVALYLSE</sequence>
<keyword evidence="10" id="KW-1185">Reference proteome</keyword>
<dbReference type="SUPFAM" id="SSF69322">
    <property type="entry name" value="Tricorn protease domain 2"/>
    <property type="match status" value="1"/>
</dbReference>
<dbReference type="PANTHER" id="PTHR43649:SF28">
    <property type="entry name" value="BINDING PROTEIN COMPONENT OF ABC SUGAR TRANSPORTER-RELATED"/>
    <property type="match status" value="1"/>
</dbReference>
<protein>
    <recommendedName>
        <fullName evidence="6">Probable sugar-binding periplasmic protein</fullName>
    </recommendedName>
</protein>
<evidence type="ECO:0000256" key="2">
    <source>
        <dbReference type="ARBA" id="ARBA00008520"/>
    </source>
</evidence>
<evidence type="ECO:0000256" key="6">
    <source>
        <dbReference type="ARBA" id="ARBA00049753"/>
    </source>
</evidence>
<comment type="similarity">
    <text evidence="2">Belongs to the bacterial solute-binding protein 1 family.</text>
</comment>
<comment type="subcellular location">
    <subcellularLocation>
        <location evidence="1">Cell envelope</location>
    </subcellularLocation>
</comment>
<dbReference type="RefSeq" id="WP_066864439.1">
    <property type="nucleotide sequence ID" value="NZ_CABKVV010000014.1"/>
</dbReference>
<feature type="signal peptide" evidence="8">
    <location>
        <begin position="1"/>
        <end position="27"/>
    </location>
</feature>
<evidence type="ECO:0000256" key="3">
    <source>
        <dbReference type="ARBA" id="ARBA00022448"/>
    </source>
</evidence>
<organism evidence="9 10">
    <name type="scientific">Neglectibacter timonensis</name>
    <dbReference type="NCBI Taxonomy" id="1776382"/>
    <lineage>
        <taxon>Bacteria</taxon>
        <taxon>Bacillati</taxon>
        <taxon>Bacillota</taxon>
        <taxon>Clostridia</taxon>
        <taxon>Eubacteriales</taxon>
        <taxon>Oscillospiraceae</taxon>
        <taxon>Neglectibacter</taxon>
    </lineage>
</organism>
<evidence type="ECO:0000256" key="1">
    <source>
        <dbReference type="ARBA" id="ARBA00004196"/>
    </source>
</evidence>
<comment type="caution">
    <text evidence="9">The sequence shown here is derived from an EMBL/GenBank/DDBJ whole genome shotgun (WGS) entry which is preliminary data.</text>
</comment>
<reference evidence="9 10" key="1">
    <citation type="submission" date="2022-06" db="EMBL/GenBank/DDBJ databases">
        <title>Isolation of gut microbiota from human fecal samples.</title>
        <authorList>
            <person name="Pamer E.G."/>
            <person name="Barat B."/>
            <person name="Waligurski E."/>
            <person name="Medina S."/>
            <person name="Paddock L."/>
            <person name="Mostad J."/>
        </authorList>
    </citation>
    <scope>NUCLEOTIDE SEQUENCE [LARGE SCALE GENOMIC DNA]</scope>
    <source>
        <strain evidence="9 10">DFI.9.73</strain>
    </source>
</reference>